<name>A0ABW2ZGT6_9SPHI</name>
<organism evidence="1 2">
    <name type="scientific">Mucilaginibacter lutimaris</name>
    <dbReference type="NCBI Taxonomy" id="931629"/>
    <lineage>
        <taxon>Bacteria</taxon>
        <taxon>Pseudomonadati</taxon>
        <taxon>Bacteroidota</taxon>
        <taxon>Sphingobacteriia</taxon>
        <taxon>Sphingobacteriales</taxon>
        <taxon>Sphingobacteriaceae</taxon>
        <taxon>Mucilaginibacter</taxon>
    </lineage>
</organism>
<evidence type="ECO:0000313" key="1">
    <source>
        <dbReference type="EMBL" id="MFD0765393.1"/>
    </source>
</evidence>
<accession>A0ABW2ZGT6</accession>
<comment type="caution">
    <text evidence="1">The sequence shown here is derived from an EMBL/GenBank/DDBJ whole genome shotgun (WGS) entry which is preliminary data.</text>
</comment>
<gene>
    <name evidence="1" type="ORF">ACFQZI_11060</name>
</gene>
<keyword evidence="2" id="KW-1185">Reference proteome</keyword>
<evidence type="ECO:0000313" key="2">
    <source>
        <dbReference type="Proteomes" id="UP001597073"/>
    </source>
</evidence>
<proteinExistence type="predicted"/>
<dbReference type="RefSeq" id="WP_377142489.1">
    <property type="nucleotide sequence ID" value="NZ_JBHTIA010000007.1"/>
</dbReference>
<protein>
    <submittedName>
        <fullName evidence="1">Uncharacterized protein</fullName>
    </submittedName>
</protein>
<sequence length="177" mass="20506">MSNDQRDFAQAKTNELYIIKDGWFKPEYQLTDGQFVYAKLSYRSNFKRDAVIELPQQIWTIKRKGWFNRTLFINKGEDEIIGTIIPETWKRDFNLEFENGFTATYLYKKLFSKSLTLTNDTLGDILHITQKAFSVKQPFTVTIDLVTKPSDIPALPLLIMVGLHVVLSRQRQAAAAH</sequence>
<dbReference type="Proteomes" id="UP001597073">
    <property type="component" value="Unassembled WGS sequence"/>
</dbReference>
<reference evidence="2" key="1">
    <citation type="journal article" date="2019" name="Int. J. Syst. Evol. Microbiol.">
        <title>The Global Catalogue of Microorganisms (GCM) 10K type strain sequencing project: providing services to taxonomists for standard genome sequencing and annotation.</title>
        <authorList>
            <consortium name="The Broad Institute Genomics Platform"/>
            <consortium name="The Broad Institute Genome Sequencing Center for Infectious Disease"/>
            <person name="Wu L."/>
            <person name="Ma J."/>
        </authorList>
    </citation>
    <scope>NUCLEOTIDE SEQUENCE [LARGE SCALE GENOMIC DNA]</scope>
    <source>
        <strain evidence="2">CCUG 60742</strain>
    </source>
</reference>
<dbReference type="EMBL" id="JBHTIA010000007">
    <property type="protein sequence ID" value="MFD0765393.1"/>
    <property type="molecule type" value="Genomic_DNA"/>
</dbReference>